<dbReference type="PANTHER" id="PTHR30136:SF39">
    <property type="entry name" value="TRANSCRIPTIONAL REGULATORY PROTEIN"/>
    <property type="match status" value="1"/>
</dbReference>
<dbReference type="GO" id="GO:0045892">
    <property type="term" value="P:negative regulation of DNA-templated transcription"/>
    <property type="evidence" value="ECO:0007669"/>
    <property type="project" value="TreeGrafter"/>
</dbReference>
<accession>A0A2V3UDA7</accession>
<dbReference type="PROSITE" id="PS51077">
    <property type="entry name" value="HTH_ICLR"/>
    <property type="match status" value="1"/>
</dbReference>
<dbReference type="Pfam" id="PF09339">
    <property type="entry name" value="HTH_IclR"/>
    <property type="match status" value="1"/>
</dbReference>
<dbReference type="InterPro" id="IPR036390">
    <property type="entry name" value="WH_DNA-bd_sf"/>
</dbReference>
<evidence type="ECO:0000256" key="3">
    <source>
        <dbReference type="ARBA" id="ARBA00023163"/>
    </source>
</evidence>
<evidence type="ECO:0000313" key="6">
    <source>
        <dbReference type="EMBL" id="PXW61962.1"/>
    </source>
</evidence>
<evidence type="ECO:0000256" key="1">
    <source>
        <dbReference type="ARBA" id="ARBA00023015"/>
    </source>
</evidence>
<evidence type="ECO:0000256" key="2">
    <source>
        <dbReference type="ARBA" id="ARBA00023125"/>
    </source>
</evidence>
<dbReference type="InterPro" id="IPR014757">
    <property type="entry name" value="Tscrpt_reg_IclR_C"/>
</dbReference>
<keyword evidence="2" id="KW-0238">DNA-binding</keyword>
<feature type="domain" description="HTH iclR-type" evidence="4">
    <location>
        <begin position="5"/>
        <end position="68"/>
    </location>
</feature>
<name>A0A2V3UDA7_9HYPH</name>
<reference evidence="6 7" key="1">
    <citation type="submission" date="2018-05" db="EMBL/GenBank/DDBJ databases">
        <title>Genomic Encyclopedia of Type Strains, Phase IV (KMG-IV): sequencing the most valuable type-strain genomes for metagenomic binning, comparative biology and taxonomic classification.</title>
        <authorList>
            <person name="Goeker M."/>
        </authorList>
    </citation>
    <scope>NUCLEOTIDE SEQUENCE [LARGE SCALE GENOMIC DNA]</scope>
    <source>
        <strain evidence="6 7">DSM 6462</strain>
    </source>
</reference>
<dbReference type="InterPro" id="IPR029016">
    <property type="entry name" value="GAF-like_dom_sf"/>
</dbReference>
<dbReference type="Proteomes" id="UP000248021">
    <property type="component" value="Unassembled WGS sequence"/>
</dbReference>
<dbReference type="Gene3D" id="3.30.450.40">
    <property type="match status" value="1"/>
</dbReference>
<keyword evidence="3" id="KW-0804">Transcription</keyword>
<protein>
    <submittedName>
        <fullName evidence="6">IclR family transcriptional regulator</fullName>
    </submittedName>
</protein>
<dbReference type="AlphaFoldDB" id="A0A2V3UDA7"/>
<evidence type="ECO:0000259" key="4">
    <source>
        <dbReference type="PROSITE" id="PS51077"/>
    </source>
</evidence>
<organism evidence="6 7">
    <name type="scientific">Chelatococcus asaccharovorans</name>
    <dbReference type="NCBI Taxonomy" id="28210"/>
    <lineage>
        <taxon>Bacteria</taxon>
        <taxon>Pseudomonadati</taxon>
        <taxon>Pseudomonadota</taxon>
        <taxon>Alphaproteobacteria</taxon>
        <taxon>Hyphomicrobiales</taxon>
        <taxon>Chelatococcaceae</taxon>
        <taxon>Chelatococcus</taxon>
    </lineage>
</organism>
<dbReference type="EMBL" id="QJJK01000003">
    <property type="protein sequence ID" value="PXW61962.1"/>
    <property type="molecule type" value="Genomic_DNA"/>
</dbReference>
<dbReference type="InterPro" id="IPR050707">
    <property type="entry name" value="HTH_MetabolicPath_Reg"/>
</dbReference>
<keyword evidence="1" id="KW-0805">Transcription regulation</keyword>
<dbReference type="RefSeq" id="WP_170147165.1">
    <property type="nucleotide sequence ID" value="NZ_JAHBRY010000001.1"/>
</dbReference>
<evidence type="ECO:0000313" key="7">
    <source>
        <dbReference type="Proteomes" id="UP000248021"/>
    </source>
</evidence>
<dbReference type="InterPro" id="IPR036388">
    <property type="entry name" value="WH-like_DNA-bd_sf"/>
</dbReference>
<feature type="domain" description="IclR-ED" evidence="5">
    <location>
        <begin position="69"/>
        <end position="250"/>
    </location>
</feature>
<dbReference type="SMART" id="SM00346">
    <property type="entry name" value="HTH_ICLR"/>
    <property type="match status" value="1"/>
</dbReference>
<sequence length="256" mass="27150">MEQGAQSIYRAVAVLKALAARNGAGSGMTEIAEATGLTGPTVHRILRAFVDVGFAHQRMADKRYFLGPLVHELGLSLNHQLDLEAVARAATDRLAELTGDTAFFLRRVGTDMLCVSRTSGSFPVKTLLTDVGTRRLLGLGAGGLAVLAALPRAEAMDILAAHERSYAEAGRPIAALAAEMDEAAQAGHVVRRLGDLGATTVAVAVLDRQKRPIAALSMSAISQRMQGAHLDQAITHLQQLRQQTEAQIAFTVPNLS</sequence>
<dbReference type="Pfam" id="PF01614">
    <property type="entry name" value="IclR_C"/>
    <property type="match status" value="1"/>
</dbReference>
<dbReference type="InterPro" id="IPR005471">
    <property type="entry name" value="Tscrpt_reg_IclR_N"/>
</dbReference>
<dbReference type="GO" id="GO:0003700">
    <property type="term" value="F:DNA-binding transcription factor activity"/>
    <property type="evidence" value="ECO:0007669"/>
    <property type="project" value="TreeGrafter"/>
</dbReference>
<dbReference type="Gene3D" id="1.10.10.10">
    <property type="entry name" value="Winged helix-like DNA-binding domain superfamily/Winged helix DNA-binding domain"/>
    <property type="match status" value="1"/>
</dbReference>
<comment type="caution">
    <text evidence="6">The sequence shown here is derived from an EMBL/GenBank/DDBJ whole genome shotgun (WGS) entry which is preliminary data.</text>
</comment>
<dbReference type="SUPFAM" id="SSF55781">
    <property type="entry name" value="GAF domain-like"/>
    <property type="match status" value="1"/>
</dbReference>
<dbReference type="SUPFAM" id="SSF46785">
    <property type="entry name" value="Winged helix' DNA-binding domain"/>
    <property type="match status" value="1"/>
</dbReference>
<dbReference type="GO" id="GO:0003677">
    <property type="term" value="F:DNA binding"/>
    <property type="evidence" value="ECO:0007669"/>
    <property type="project" value="UniProtKB-KW"/>
</dbReference>
<dbReference type="PANTHER" id="PTHR30136">
    <property type="entry name" value="HELIX-TURN-HELIX TRANSCRIPTIONAL REGULATOR, ICLR FAMILY"/>
    <property type="match status" value="1"/>
</dbReference>
<evidence type="ECO:0000259" key="5">
    <source>
        <dbReference type="PROSITE" id="PS51078"/>
    </source>
</evidence>
<gene>
    <name evidence="6" type="ORF">C7450_103484</name>
</gene>
<dbReference type="PROSITE" id="PS51078">
    <property type="entry name" value="ICLR_ED"/>
    <property type="match status" value="1"/>
</dbReference>
<keyword evidence="7" id="KW-1185">Reference proteome</keyword>
<proteinExistence type="predicted"/>